<dbReference type="PROSITE" id="PS50157">
    <property type="entry name" value="ZINC_FINGER_C2H2_2"/>
    <property type="match status" value="2"/>
</dbReference>
<feature type="compositionally biased region" description="Basic and acidic residues" evidence="13">
    <location>
        <begin position="576"/>
        <end position="597"/>
    </location>
</feature>
<dbReference type="GO" id="GO:0003677">
    <property type="term" value="F:DNA binding"/>
    <property type="evidence" value="ECO:0007669"/>
    <property type="project" value="UniProtKB-KW"/>
</dbReference>
<dbReference type="Proteomes" id="UP000728032">
    <property type="component" value="Unassembled WGS sequence"/>
</dbReference>
<evidence type="ECO:0000256" key="1">
    <source>
        <dbReference type="ARBA" id="ARBA00007158"/>
    </source>
</evidence>
<keyword evidence="10" id="KW-0804">Transcription</keyword>
<keyword evidence="2" id="KW-0217">Developmental protein</keyword>
<feature type="compositionally biased region" description="Basic and acidic residues" evidence="13">
    <location>
        <begin position="135"/>
        <end position="150"/>
    </location>
</feature>
<feature type="compositionally biased region" description="Basic and acidic residues" evidence="13">
    <location>
        <begin position="755"/>
        <end position="770"/>
    </location>
</feature>
<feature type="compositionally biased region" description="Basic and acidic residues" evidence="13">
    <location>
        <begin position="84"/>
        <end position="95"/>
    </location>
</feature>
<dbReference type="EMBL" id="OC914885">
    <property type="protein sequence ID" value="CAD7637207.1"/>
    <property type="molecule type" value="Genomic_DNA"/>
</dbReference>
<feature type="compositionally biased region" description="Gly residues" evidence="13">
    <location>
        <begin position="994"/>
        <end position="1005"/>
    </location>
</feature>
<dbReference type="InterPro" id="IPR027008">
    <property type="entry name" value="Teashirt_fam"/>
</dbReference>
<dbReference type="EMBL" id="CAJPVJ010000060">
    <property type="protein sequence ID" value="CAG2159941.1"/>
    <property type="molecule type" value="Genomic_DNA"/>
</dbReference>
<feature type="region of interest" description="Disordered" evidence="13">
    <location>
        <begin position="70"/>
        <end position="185"/>
    </location>
</feature>
<gene>
    <name evidence="15" type="ORF">ONB1V03_LOCUS677</name>
</gene>
<proteinExistence type="inferred from homology"/>
<feature type="compositionally biased region" description="Low complexity" evidence="13">
    <location>
        <begin position="882"/>
        <end position="897"/>
    </location>
</feature>
<feature type="compositionally biased region" description="Polar residues" evidence="13">
    <location>
        <begin position="117"/>
        <end position="134"/>
    </location>
</feature>
<feature type="compositionally biased region" description="Low complexity" evidence="13">
    <location>
        <begin position="553"/>
        <end position="567"/>
    </location>
</feature>
<organism evidence="15">
    <name type="scientific">Oppiella nova</name>
    <dbReference type="NCBI Taxonomy" id="334625"/>
    <lineage>
        <taxon>Eukaryota</taxon>
        <taxon>Metazoa</taxon>
        <taxon>Ecdysozoa</taxon>
        <taxon>Arthropoda</taxon>
        <taxon>Chelicerata</taxon>
        <taxon>Arachnida</taxon>
        <taxon>Acari</taxon>
        <taxon>Acariformes</taxon>
        <taxon>Sarcoptiformes</taxon>
        <taxon>Oribatida</taxon>
        <taxon>Brachypylina</taxon>
        <taxon>Oppioidea</taxon>
        <taxon>Oppiidae</taxon>
        <taxon>Oppiella</taxon>
    </lineage>
</organism>
<evidence type="ECO:0000313" key="16">
    <source>
        <dbReference type="Proteomes" id="UP000728032"/>
    </source>
</evidence>
<dbReference type="PROSITE" id="PS00028">
    <property type="entry name" value="ZINC_FINGER_C2H2_1"/>
    <property type="match status" value="3"/>
</dbReference>
<evidence type="ECO:0000256" key="6">
    <source>
        <dbReference type="ARBA" id="ARBA00022771"/>
    </source>
</evidence>
<feature type="domain" description="C2H2-type" evidence="14">
    <location>
        <begin position="423"/>
        <end position="452"/>
    </location>
</feature>
<keyword evidence="9" id="KW-0238">DNA-binding</keyword>
<dbReference type="InterPro" id="IPR013087">
    <property type="entry name" value="Znf_C2H2_type"/>
</dbReference>
<evidence type="ECO:0000256" key="12">
    <source>
        <dbReference type="PROSITE-ProRule" id="PRU00042"/>
    </source>
</evidence>
<evidence type="ECO:0000256" key="2">
    <source>
        <dbReference type="ARBA" id="ARBA00022473"/>
    </source>
</evidence>
<protein>
    <recommendedName>
        <fullName evidence="14">C2H2-type domain-containing protein</fullName>
    </recommendedName>
</protein>
<dbReference type="GO" id="GO:0008270">
    <property type="term" value="F:zinc ion binding"/>
    <property type="evidence" value="ECO:0007669"/>
    <property type="project" value="UniProtKB-KW"/>
</dbReference>
<evidence type="ECO:0000256" key="10">
    <source>
        <dbReference type="ARBA" id="ARBA00023163"/>
    </source>
</evidence>
<feature type="compositionally biased region" description="Basic and acidic residues" evidence="13">
    <location>
        <begin position="479"/>
        <end position="493"/>
    </location>
</feature>
<accession>A0A7R9L8T9</accession>
<evidence type="ECO:0000256" key="8">
    <source>
        <dbReference type="ARBA" id="ARBA00023015"/>
    </source>
</evidence>
<dbReference type="Gene3D" id="3.30.160.60">
    <property type="entry name" value="Classic Zinc Finger"/>
    <property type="match status" value="1"/>
</dbReference>
<comment type="similarity">
    <text evidence="1">Belongs to the teashirt C2H2-type zinc-finger protein family.</text>
</comment>
<feature type="compositionally biased region" description="Low complexity" evidence="13">
    <location>
        <begin position="842"/>
        <end position="861"/>
    </location>
</feature>
<keyword evidence="16" id="KW-1185">Reference proteome</keyword>
<feature type="compositionally biased region" description="Low complexity" evidence="13">
    <location>
        <begin position="317"/>
        <end position="329"/>
    </location>
</feature>
<sequence length="1144" mass="124711">MKLGKTGLTELTVQTLPTLQTLQTPQTLLNQLMEEKVVIETLNQSYSKTMRPVKPISHHLLVMSVQLRHQKPPQTHLSSQSARSESDTKSSDKPSPKRSTVPMESDDASTPLDFSIKANNRSASKPSLNGPHSLSTKDKDKDENRVRNDTPLDLSVGKRLLGPISKSPVSAKIPRFDASNPWSYSVPRVLTPPKQSSLSTHKDLSHVWNGKLKNNILSAKMSSPSSSPSSSTSAARLSSGGHSGRQNPWQTQWINRSSEQTRDVFTCVWCKESFRSLAEMTDHMKRSPRCGMAGMQHATATATTSAQNTNVSPSGAPPTQSSHQPSSSSVTKEPISSSVLAKNNVGLPRKLVRGQDVWLGRGAEQTRQILKCMWCGQSFKTLADMTTHMRVTQHYTNIISQEQIISWRTPEDKLTQAQVNAVLTCKVCDEAFGSLKELSYHMVKNSHYKEHILRSITEGGHGRRRQTRERRKKSLPVRKLLELERREMTKEEKEESDSSAASGGTNGQLIQCDDCHEKVEAQHFISHIKLCKAQVKLALRSLKSDKSPDRVRSPSSSGSRSGPPSRGQTVSPQVDIKSEVLENEGKTHSGSEAKEESSETATEANAKESESGFGSVLNAIERLIEKSFDPKTRKTHSTGILQRLGIDEEVCPPWQHMPPMAWNRNGNEYYTDRTSSRSSGHQSSSPLPVELLKESNGSMSSADSSNCDDSDSSSSLTNNTRIPLLKSSGSGAQISSPKLSFPISSLISVKNEDDFESKGKHLSPKSESHSPKSNPLTPQSIHGIKSEHKMNDKLSDISDEEKVYKSPHRRRLSSSPIDMETKPEKKSRTDVRTPTDKDSDRINSSSTASSRSKSKSLSAESDGFNPLMQLQKLLDKTDSGKNKTSSSSNANNINNNNTGAGVGLSPSLLAFSWVCSDATASTQGSTSASDERHHKSEHSIKCPYCEATFNSKGAFRHHFSKTHLKADKQLDLVTNTSHSTANTHNNHNNDSGGKDGNGGGGGGAGSETNIGANESPHSKFLKYTELAKQLSRLIYGKGKHKRIAFVGIIRKSGAPVFGGGRGDRDGRGGELVSAVELGVSAGAVIPMLCYHISHSNSSFQEVLAVVELALFQHCAPKCTLQHYQCSTSAGDVPQPTSALPVLVM</sequence>
<dbReference type="Pfam" id="PF12756">
    <property type="entry name" value="zf-C2H2_2"/>
    <property type="match status" value="1"/>
</dbReference>
<evidence type="ECO:0000313" key="15">
    <source>
        <dbReference type="EMBL" id="CAD7637207.1"/>
    </source>
</evidence>
<dbReference type="PANTHER" id="PTHR12487:SF7">
    <property type="entry name" value="PROTEIN TEASHIRT-RELATED"/>
    <property type="match status" value="1"/>
</dbReference>
<dbReference type="PANTHER" id="PTHR12487">
    <property type="entry name" value="TEASHIRT-RELATED"/>
    <property type="match status" value="1"/>
</dbReference>
<dbReference type="GO" id="GO:0005634">
    <property type="term" value="C:nucleus"/>
    <property type="evidence" value="ECO:0007669"/>
    <property type="project" value="TreeGrafter"/>
</dbReference>
<dbReference type="SMART" id="SM00355">
    <property type="entry name" value="ZnF_C2H2"/>
    <property type="match status" value="4"/>
</dbReference>
<dbReference type="InterPro" id="IPR041661">
    <property type="entry name" value="ZN622/Rei1/Reh1_Znf-C2H2"/>
</dbReference>
<feature type="compositionally biased region" description="Polar residues" evidence="13">
    <location>
        <begin position="498"/>
        <end position="507"/>
    </location>
</feature>
<feature type="region of interest" description="Disordered" evidence="13">
    <location>
        <begin position="542"/>
        <end position="613"/>
    </location>
</feature>
<feature type="region of interest" description="Disordered" evidence="13">
    <location>
        <begin position="455"/>
        <end position="507"/>
    </location>
</feature>
<evidence type="ECO:0000256" key="5">
    <source>
        <dbReference type="ARBA" id="ARBA00022737"/>
    </source>
</evidence>
<feature type="compositionally biased region" description="Polar residues" evidence="13">
    <location>
        <begin position="771"/>
        <end position="780"/>
    </location>
</feature>
<reference evidence="15" key="1">
    <citation type="submission" date="2020-11" db="EMBL/GenBank/DDBJ databases">
        <authorList>
            <person name="Tran Van P."/>
        </authorList>
    </citation>
    <scope>NUCLEOTIDE SEQUENCE</scope>
</reference>
<keyword evidence="6 12" id="KW-0863">Zinc-finger</keyword>
<feature type="compositionally biased region" description="Low complexity" evidence="13">
    <location>
        <begin position="676"/>
        <end position="685"/>
    </location>
</feature>
<keyword evidence="7" id="KW-0862">Zinc</keyword>
<evidence type="ECO:0000256" key="11">
    <source>
        <dbReference type="ARBA" id="ARBA00023242"/>
    </source>
</evidence>
<evidence type="ECO:0000256" key="4">
    <source>
        <dbReference type="ARBA" id="ARBA00022723"/>
    </source>
</evidence>
<evidence type="ECO:0000256" key="13">
    <source>
        <dbReference type="SAM" id="MobiDB-lite"/>
    </source>
</evidence>
<feature type="compositionally biased region" description="Polar residues" evidence="13">
    <location>
        <begin position="727"/>
        <end position="738"/>
    </location>
</feature>
<feature type="compositionally biased region" description="Low complexity" evidence="13">
    <location>
        <begin position="218"/>
        <end position="239"/>
    </location>
</feature>
<evidence type="ECO:0000259" key="14">
    <source>
        <dbReference type="PROSITE" id="PS50157"/>
    </source>
</evidence>
<feature type="compositionally biased region" description="Low complexity" evidence="13">
    <location>
        <begin position="977"/>
        <end position="991"/>
    </location>
</feature>
<feature type="region of interest" description="Disordered" evidence="13">
    <location>
        <begin position="755"/>
        <end position="865"/>
    </location>
</feature>
<feature type="compositionally biased region" description="Basic and acidic residues" evidence="13">
    <location>
        <begin position="542"/>
        <end position="552"/>
    </location>
</feature>
<feature type="domain" description="C2H2-type" evidence="14">
    <location>
        <begin position="370"/>
        <end position="394"/>
    </location>
</feature>
<feature type="region of interest" description="Disordered" evidence="13">
    <location>
        <begin position="295"/>
        <end position="335"/>
    </location>
</feature>
<feature type="compositionally biased region" description="Basic residues" evidence="13">
    <location>
        <begin position="462"/>
        <end position="476"/>
    </location>
</feature>
<dbReference type="GO" id="GO:0000981">
    <property type="term" value="F:DNA-binding transcription factor activity, RNA polymerase II-specific"/>
    <property type="evidence" value="ECO:0007669"/>
    <property type="project" value="TreeGrafter"/>
</dbReference>
<dbReference type="OrthoDB" id="5815793at2759"/>
<feature type="region of interest" description="Disordered" evidence="13">
    <location>
        <begin position="218"/>
        <end position="249"/>
    </location>
</feature>
<feature type="compositionally biased region" description="Polar residues" evidence="13">
    <location>
        <begin position="72"/>
        <end position="83"/>
    </location>
</feature>
<name>A0A7R9L8T9_9ACAR</name>
<keyword evidence="3" id="KW-0678">Repressor</keyword>
<feature type="region of interest" description="Disordered" evidence="13">
    <location>
        <begin position="877"/>
        <end position="897"/>
    </location>
</feature>
<feature type="compositionally biased region" description="Basic and acidic residues" evidence="13">
    <location>
        <begin position="819"/>
        <end position="841"/>
    </location>
</feature>
<keyword evidence="11" id="KW-0539">Nucleus</keyword>
<keyword evidence="4" id="KW-0479">Metal-binding</keyword>
<keyword evidence="5" id="KW-0677">Repeat</keyword>
<keyword evidence="8" id="KW-0805">Transcription regulation</keyword>
<evidence type="ECO:0000256" key="9">
    <source>
        <dbReference type="ARBA" id="ARBA00023125"/>
    </source>
</evidence>
<feature type="compositionally biased region" description="Basic and acidic residues" evidence="13">
    <location>
        <begin position="784"/>
        <end position="804"/>
    </location>
</feature>
<feature type="compositionally biased region" description="Low complexity" evidence="13">
    <location>
        <begin position="695"/>
        <end position="705"/>
    </location>
</feature>
<feature type="region of interest" description="Disordered" evidence="13">
    <location>
        <begin position="665"/>
        <end position="738"/>
    </location>
</feature>
<evidence type="ECO:0000256" key="3">
    <source>
        <dbReference type="ARBA" id="ARBA00022491"/>
    </source>
</evidence>
<evidence type="ECO:0000256" key="7">
    <source>
        <dbReference type="ARBA" id="ARBA00022833"/>
    </source>
</evidence>
<feature type="region of interest" description="Disordered" evidence="13">
    <location>
        <begin position="977"/>
        <end position="1013"/>
    </location>
</feature>
<dbReference type="AlphaFoldDB" id="A0A7R9L8T9"/>